<dbReference type="RefSeq" id="WP_028386919.1">
    <property type="nucleotide sequence ID" value="NZ_CAAAHN010000001.1"/>
</dbReference>
<organism evidence="1 2">
    <name type="scientific">Legionella geestiana</name>
    <dbReference type="NCBI Taxonomy" id="45065"/>
    <lineage>
        <taxon>Bacteria</taxon>
        <taxon>Pseudomonadati</taxon>
        <taxon>Pseudomonadota</taxon>
        <taxon>Gammaproteobacteria</taxon>
        <taxon>Legionellales</taxon>
        <taxon>Legionellaceae</taxon>
        <taxon>Legionella</taxon>
    </lineage>
</organism>
<protein>
    <submittedName>
        <fullName evidence="1">Dot/Icm T4SS effector</fullName>
    </submittedName>
</protein>
<dbReference type="Proteomes" id="UP000054785">
    <property type="component" value="Unassembled WGS sequence"/>
</dbReference>
<keyword evidence="2" id="KW-1185">Reference proteome</keyword>
<evidence type="ECO:0000313" key="1">
    <source>
        <dbReference type="EMBL" id="KTD00129.1"/>
    </source>
</evidence>
<gene>
    <name evidence="1" type="ORF">Lgee_1041</name>
</gene>
<proteinExistence type="predicted"/>
<accession>A0A0W0TX84</accession>
<comment type="caution">
    <text evidence="1">The sequence shown here is derived from an EMBL/GenBank/DDBJ whole genome shotgun (WGS) entry which is preliminary data.</text>
</comment>
<sequence length="2648" mass="295817">MDDPLKSALNGKDTTALAQAFAALPVDEDARAGVLADLLSWQPPSAAHAARALQTLPNPLLHELIQQLETRFLQQTEADEWLQGAIACAENPQIPRECRTRLANAALISSGTPAEKLITLTSLVTNKNLADAVFYLHTRTSRMAEAETAPASNPFSERINLLINSLAIRAAESVDGFNRLVENRPTLASWIMTRRLQGKKDPRVLTVDSRLLNQIFDTPRLYDWEDSAFIDALSHTMARVLSTIGSDSAHALFARFDAFHREHQRLYTVRLCEMLHASHVSPALLSECVRHCDDKEASLTRLLLTQGSSGLLPLKIECLQKIPLPVLVTLCTPLLTTPILTSAPAAASSSSSSSVARSLASHFLEILCNRLTGEKAPDVHFEALAQSLHTLPHEWRHALVDAGFQRICTTALSKSQWLKALTAAQVTPELWLAHCETLLSALKPAERGELLRSFAANELCALHTFLERTASARRPDFALHMKDFTPEQQQAILLSHPDTRAETLERLCEPLDDTVFLDVLMQVCASAETLPAWLPALEVLALLFSHRLNNEVRNPNAPIHEWRTRPQAGLLARRVLELKPCLDVIGCVRGLMPLYFHPVSVFEVLEALPDTEENAAALALCWLSACRHAPKDLQTFWANLLHSVGTKSVPLQEQLGRILKISARMLNPEGALDDEACKTLLTSGLTAQGVFDPLLRQLANEEYAGSNPRSAAQFIAEIKNPALLADYTAPSVAALLQASIGEGLEKNWTTLQAFAATRDMHYQLVLLNTLMQKAALTNSLPLDARVVDFLTAFDNHELLVAQLGEHALTWLIAHSPRDRLRQSLHGWLTKLHEARRLNAALAVNLLRQLPDDAFLSEQVFSALRDNPILPAVFVELGQEEQLTLQTASITRLQLTRKPEALRAFVGSVLTYSTAAHIHPATIEYIAQMVSRCRLTAIRSDDITLAHLYLRFLSQCLHVAPREVHNRYRTQKMTLFPAQAGMHAQTGTAAIPGMAPRLRGDDKFSTIQDEPRHNIATTAMPVTPPRENHAAVAIEKHLVEFFLALTRQDTQWVERLAEDEHLAQMLLLLLEPLSPEARISHPIVRLLQDCPTTSPHMSLMESTIWQNILQYTLENPACMLQSERFLAGFQQLSRLNRTNLAGALLQRPAIADTPCSVRKILAEALTPQEVYRIFAEHNAPEAIAEALLSCPQSFSELNNLQFSELFNTLQTSAQLARVLDNTAFSMRPDVVNRLFDNLHARGLPVGSWLNTLKPGAEALEALCHYTTRETDKYALQHAIDANPCLRQFMHQALKEAPGNVWVEGSLFADRLNHALNAPWEGVVVHPGFLGKYSGAQLENLVLYQWLTLTAIYRLGMLLEPMSNSSDNLEDYTACLRWARSLPQLIHARNRGASSQPSLHAIIENSVATHCSDARLFAADTNSRWLKQNLPRAAERHAQFLSAHALTPMPWALALIHTLPTLPAWKEAHTLHAWLLGECLSHPLWDDISLESLIPVVREIPLESIIRFARVAHKMAGFLNDAETLFQALPENTEEWCRLFASRPSADLQRITAALALLALPVLEAFARCGASVETLLPRDSLQVFITDWLEADARLLAPRVQAWRARSTHLLLQGLIARNQPSDKKRLAVIAANPACLESLSPYALAQCLGSYLDAAEQDRSTREHCFTLLKHLLRTPENAQALFSTFTSGARTRLLRLCVMHMNACESMLQALIDLGFKNAILPLVTNALKNTPDTDLDAWMPLRRLQLYACPPPPFDAWLNASPKELLQLRHQFVTDVSLFELFQEGCMQTPTDENLPVITASARAIAWIKDDAATRKLSYLNVMDTYSDASPIHEPDIWYRWLRFAQLFADNPQEKLCDGLVRWVMTADISHLGAMSELSRLLDEVLAVNGLSRALTHLQGNPNFTREKQSWLYEQILRKTEADEHILELITHSCSVEWLYEQFAPQNPNRETLFAKALLQPRLMHALLETDDTQRAFLKALSNSRFSPQTLSERLTECNEPRLLSLLALHLLQREDYLQLLPPMQLFSGFFAASSPVMNPLTPLAQRVLPHTLTLASLKTLSPEAAIALFTCPHLFHGLTEEMVTALLERMGDHLKNAIGYWLQQCVIQPDSQNILPILLDRYATIVLENLEGFGFSTVRQRVLRESLLAPEKLTQNAVNTLVHVCDEGALLLALNVYAHRPGNALQYFITRALEKLSVNPLQPHTLCQLMRLHGDKAFAQVRVSLENVFNANLAHFAMLGNMEYLLEGGRAPLERLINPMPSLSPSGAETSSSAPSGFNLLRRFLPFGKTHSQPEDNNTKQHPIVIERQNAGETLQVIDYFLIHAPDMPNATAPLLAHYFNELQAYPDRERATHALHQTARLLQEDRLSPNTGESLREELLKHPALLDDAVIDCMLSSQIEITLHGLGEHGHYQLLERVCERALTFEKYQNNHDQPRLEQARAEARFERELSEMQGFLVGLRRFFKRWWHDLFAPPRMYVTPFDRLIPLPEPVPTHPANPVESTPSLAEEIEAFEFAGTHAREQFQRTTFESRINHTSVNREALLESEIVQTNRIRLAGILFRNGDAPAAVRLLIEPPLGELHQKAADSIRLQPLPVLRAPTAPPKSPTVSRGLFATLAAFWPASGRSVAATSSSSSSALQVHGL</sequence>
<dbReference type="PATRIC" id="fig|45065.4.peg.1115"/>
<name>A0A0W0TX84_9GAMM</name>
<dbReference type="EMBL" id="LNYC01000037">
    <property type="protein sequence ID" value="KTD00129.1"/>
    <property type="molecule type" value="Genomic_DNA"/>
</dbReference>
<reference evidence="1 2" key="1">
    <citation type="submission" date="2015-11" db="EMBL/GenBank/DDBJ databases">
        <title>Genomic analysis of 38 Legionella species identifies large and diverse effector repertoires.</title>
        <authorList>
            <person name="Burstein D."/>
            <person name="Amaro F."/>
            <person name="Zusman T."/>
            <person name="Lifshitz Z."/>
            <person name="Cohen O."/>
            <person name="Gilbert J.A."/>
            <person name="Pupko T."/>
            <person name="Shuman H.A."/>
            <person name="Segal G."/>
        </authorList>
    </citation>
    <scope>NUCLEOTIDE SEQUENCE [LARGE SCALE GENOMIC DNA]</scope>
    <source>
        <strain evidence="1 2">ATCC 49504</strain>
    </source>
</reference>
<evidence type="ECO:0000313" key="2">
    <source>
        <dbReference type="Proteomes" id="UP000054785"/>
    </source>
</evidence>
<dbReference type="STRING" id="45065.Lgee_1041"/>